<evidence type="ECO:0000259" key="9">
    <source>
        <dbReference type="Pfam" id="PF25198"/>
    </source>
</evidence>
<sequence length="402" mass="45321">MNRIYPLLMIITLCLTGCWDRIEMNDVSIVTGLAVDRGEDQKYMLTVEAVNPTQFSKQKGGDDAPVTTFSLEGDTISELTDKMNVGMTRKLIFSHTRVLFISEEIAKEGVVGFLDFLERSGEFRNDFNILITKGMKAADFTRITYPLQKVPSLKIHKQIESFGDEWGGDPRVRLTDFISSMTSKGRSPVASAISVKGDAEKGEKVENNKSLSVDALVTMEGIALFEGDRLKGYLSLKDTRNFVWTQDLDQTSLSVPCKESTKDEPKYFNVRVNTSSTKLHARYQNNQPILSVKIDGETSLAGSHCANDLTKLDSFKEMEKLINAHVKNEIEGTLNKVQKDFGLDIFGFGEVMNRQHYKKYKEVEGKWNEEFSRANFEVDVKYHLIRSGIKSKSFLVSEPAVE</sequence>
<dbReference type="InterPro" id="IPR008844">
    <property type="entry name" value="Spore_GerAC-like"/>
</dbReference>
<gene>
    <name evidence="10" type="ORF">ACFYKX_12365</name>
</gene>
<reference evidence="10 11" key="1">
    <citation type="submission" date="2024-08" db="EMBL/GenBank/DDBJ databases">
        <title>Two novel Cytobacillus novel species.</title>
        <authorList>
            <person name="Liu G."/>
        </authorList>
    </citation>
    <scope>NUCLEOTIDE SEQUENCE [LARGE SCALE GENOMIC DNA]</scope>
    <source>
        <strain evidence="10 11">FJAT-54145</strain>
    </source>
</reference>
<evidence type="ECO:0000259" key="8">
    <source>
        <dbReference type="Pfam" id="PF05504"/>
    </source>
</evidence>
<evidence type="ECO:0000256" key="4">
    <source>
        <dbReference type="ARBA" id="ARBA00022729"/>
    </source>
</evidence>
<keyword evidence="7" id="KW-0449">Lipoprotein</keyword>
<dbReference type="Gene3D" id="3.30.300.210">
    <property type="entry name" value="Nutrient germinant receptor protein C, domain 3"/>
    <property type="match status" value="1"/>
</dbReference>
<evidence type="ECO:0000313" key="11">
    <source>
        <dbReference type="Proteomes" id="UP001601059"/>
    </source>
</evidence>
<protein>
    <submittedName>
        <fullName evidence="10">Ger(X)C family spore germination protein</fullName>
    </submittedName>
</protein>
<comment type="caution">
    <text evidence="10">The sequence shown here is derived from an EMBL/GenBank/DDBJ whole genome shotgun (WGS) entry which is preliminary data.</text>
</comment>
<organism evidence="10 11">
    <name type="scientific">Cytobacillus spartinae</name>
    <dbReference type="NCBI Taxonomy" id="3299023"/>
    <lineage>
        <taxon>Bacteria</taxon>
        <taxon>Bacillati</taxon>
        <taxon>Bacillota</taxon>
        <taxon>Bacilli</taxon>
        <taxon>Bacillales</taxon>
        <taxon>Bacillaceae</taxon>
        <taxon>Cytobacillus</taxon>
    </lineage>
</organism>
<proteinExistence type="inferred from homology"/>
<dbReference type="RefSeq" id="WP_389361356.1">
    <property type="nucleotide sequence ID" value="NZ_JBIACK010000005.1"/>
</dbReference>
<dbReference type="InterPro" id="IPR038501">
    <property type="entry name" value="Spore_GerAC_C_sf"/>
</dbReference>
<keyword evidence="3" id="KW-0309">Germination</keyword>
<keyword evidence="5" id="KW-0472">Membrane</keyword>
<dbReference type="NCBIfam" id="TIGR02887">
    <property type="entry name" value="spore_ger_x_C"/>
    <property type="match status" value="1"/>
</dbReference>
<evidence type="ECO:0000256" key="1">
    <source>
        <dbReference type="ARBA" id="ARBA00004635"/>
    </source>
</evidence>
<dbReference type="Pfam" id="PF05504">
    <property type="entry name" value="Spore_GerAC"/>
    <property type="match status" value="1"/>
</dbReference>
<dbReference type="Gene3D" id="6.20.190.10">
    <property type="entry name" value="Nutrient germinant receptor protein C, domain 1"/>
    <property type="match status" value="1"/>
</dbReference>
<feature type="domain" description="Spore germination protein N-terminal" evidence="9">
    <location>
        <begin position="20"/>
        <end position="194"/>
    </location>
</feature>
<keyword evidence="11" id="KW-1185">Reference proteome</keyword>
<keyword evidence="4" id="KW-0732">Signal</keyword>
<dbReference type="Pfam" id="PF25198">
    <property type="entry name" value="Spore_GerAC_N"/>
    <property type="match status" value="1"/>
</dbReference>
<evidence type="ECO:0000313" key="10">
    <source>
        <dbReference type="EMBL" id="MFE8701390.1"/>
    </source>
</evidence>
<evidence type="ECO:0000256" key="3">
    <source>
        <dbReference type="ARBA" id="ARBA00022544"/>
    </source>
</evidence>
<dbReference type="InterPro" id="IPR057336">
    <property type="entry name" value="GerAC_N"/>
</dbReference>
<evidence type="ECO:0000256" key="2">
    <source>
        <dbReference type="ARBA" id="ARBA00007886"/>
    </source>
</evidence>
<evidence type="ECO:0000256" key="6">
    <source>
        <dbReference type="ARBA" id="ARBA00023139"/>
    </source>
</evidence>
<dbReference type="Proteomes" id="UP001601059">
    <property type="component" value="Unassembled WGS sequence"/>
</dbReference>
<evidence type="ECO:0000256" key="7">
    <source>
        <dbReference type="ARBA" id="ARBA00023288"/>
    </source>
</evidence>
<comment type="subcellular location">
    <subcellularLocation>
        <location evidence="1">Membrane</location>
        <topology evidence="1">Lipid-anchor</topology>
    </subcellularLocation>
</comment>
<dbReference type="EMBL" id="JBIACK010000005">
    <property type="protein sequence ID" value="MFE8701390.1"/>
    <property type="molecule type" value="Genomic_DNA"/>
</dbReference>
<comment type="similarity">
    <text evidence="2">Belongs to the GerABKC lipoprotein family.</text>
</comment>
<evidence type="ECO:0000256" key="5">
    <source>
        <dbReference type="ARBA" id="ARBA00023136"/>
    </source>
</evidence>
<feature type="domain" description="Spore germination GerAC-like C-terminal" evidence="8">
    <location>
        <begin position="220"/>
        <end position="388"/>
    </location>
</feature>
<name>A0ABW6KDQ2_9BACI</name>
<dbReference type="PANTHER" id="PTHR35789">
    <property type="entry name" value="SPORE GERMINATION PROTEIN B3"/>
    <property type="match status" value="1"/>
</dbReference>
<dbReference type="InterPro" id="IPR046953">
    <property type="entry name" value="Spore_GerAC-like_C"/>
</dbReference>
<dbReference type="PANTHER" id="PTHR35789:SF1">
    <property type="entry name" value="SPORE GERMINATION PROTEIN B3"/>
    <property type="match status" value="1"/>
</dbReference>
<keyword evidence="6" id="KW-0564">Palmitate</keyword>
<accession>A0ABW6KDQ2</accession>